<organism evidence="1 2">
    <name type="scientific">Natrinema hispanicum</name>
    <dbReference type="NCBI Taxonomy" id="392421"/>
    <lineage>
        <taxon>Archaea</taxon>
        <taxon>Methanobacteriati</taxon>
        <taxon>Methanobacteriota</taxon>
        <taxon>Stenosarchaea group</taxon>
        <taxon>Halobacteria</taxon>
        <taxon>Halobacteriales</taxon>
        <taxon>Natrialbaceae</taxon>
        <taxon>Natrinema</taxon>
    </lineage>
</organism>
<reference evidence="2" key="1">
    <citation type="submission" date="2016-10" db="EMBL/GenBank/DDBJ databases">
        <authorList>
            <person name="Varghese N."/>
            <person name="Submissions S."/>
        </authorList>
    </citation>
    <scope>NUCLEOTIDE SEQUENCE [LARGE SCALE GENOMIC DNA]</scope>
    <source>
        <strain evidence="2">CDM_6</strain>
    </source>
</reference>
<keyword evidence="2" id="KW-1185">Reference proteome</keyword>
<dbReference type="EMBL" id="FOIC01000001">
    <property type="protein sequence ID" value="SES70063.1"/>
    <property type="molecule type" value="Genomic_DNA"/>
</dbReference>
<protein>
    <submittedName>
        <fullName evidence="1">Uncharacterized protein</fullName>
    </submittedName>
</protein>
<dbReference type="Proteomes" id="UP000199320">
    <property type="component" value="Unassembled WGS sequence"/>
</dbReference>
<evidence type="ECO:0000313" key="2">
    <source>
        <dbReference type="Proteomes" id="UP000199320"/>
    </source>
</evidence>
<proteinExistence type="predicted"/>
<evidence type="ECO:0000313" key="1">
    <source>
        <dbReference type="EMBL" id="SES70063.1"/>
    </source>
</evidence>
<gene>
    <name evidence="1" type="ORF">SAMN04488694_101163</name>
</gene>
<name>A0A1H9YLS1_9EURY</name>
<dbReference type="AlphaFoldDB" id="A0A1H9YLS1"/>
<sequence>MTRAHTRAIALSVGIPTPLAYELRTSTPSAYSPDMQTGVNH</sequence>
<accession>A0A1H9YLS1</accession>